<dbReference type="PANTHER" id="PTHR34219">
    <property type="entry name" value="IRON-REGULATED INNER MEMBRANE PROTEIN-RELATED"/>
    <property type="match status" value="1"/>
</dbReference>
<evidence type="ECO:0000313" key="4">
    <source>
        <dbReference type="Proteomes" id="UP001629246"/>
    </source>
</evidence>
<accession>A0ABW9ADB0</accession>
<comment type="caution">
    <text evidence="3">The sequence shown here is derived from an EMBL/GenBank/DDBJ whole genome shotgun (WGS) entry which is preliminary data.</text>
</comment>
<proteinExistence type="predicted"/>
<dbReference type="InterPro" id="IPR005625">
    <property type="entry name" value="PepSY-ass_TM"/>
</dbReference>
<feature type="region of interest" description="Disordered" evidence="1">
    <location>
        <begin position="407"/>
        <end position="435"/>
    </location>
</feature>
<keyword evidence="2" id="KW-0812">Transmembrane</keyword>
<keyword evidence="4" id="KW-1185">Reference proteome</keyword>
<gene>
    <name evidence="3" type="ORF">PQR62_19495</name>
</gene>
<dbReference type="Proteomes" id="UP001629246">
    <property type="component" value="Unassembled WGS sequence"/>
</dbReference>
<sequence length="435" mass="48823">MSTWSGRLPRFFLPRRQAYVLLHRWTGLTIALFLTIASLTGIALAFEDELECWLAPQLQLAAPADGAAATFLSPYELQTRVQAALGPGVRVESLMLHPRPGRSLMWRVQAAGDAQGKPVRIGFNQVFVNPYDGAILGTRDSEAISLRPQQLMPFLFKLHHSLALPGIWGTLLMGVISVIWTLDCFVGIYLTWPLQRPYLNRWGKAWKIKLGSSNYRFIFDLHRAGGLWLWLMLLLFAWSSVMFNLRQQVYEPVMSAIFKFDNSWRGAPRLPKPMAAPPLSWPQAHALARERMQTYAQAQGFVIDFEELLAFDGRRGLYAYLVHSNLDLRKDTGNTGILIDARSGELRGHWLPTGDVGGNTFSNWIGALHMGHVFGLPYRIFISLVGLMVAVLSVSGVYIWWKKRKGRAGTTSNPEKIGKSEKRAIPKPAPQDSGI</sequence>
<dbReference type="Pfam" id="PF03929">
    <property type="entry name" value="PepSY_TM"/>
    <property type="match status" value="1"/>
</dbReference>
<dbReference type="RefSeq" id="WP_408159667.1">
    <property type="nucleotide sequence ID" value="NZ_JAQQFM010000008.1"/>
</dbReference>
<keyword evidence="2" id="KW-0472">Membrane</keyword>
<dbReference type="EMBL" id="JAQQFM010000008">
    <property type="protein sequence ID" value="MFL9926469.1"/>
    <property type="molecule type" value="Genomic_DNA"/>
</dbReference>
<evidence type="ECO:0000313" key="3">
    <source>
        <dbReference type="EMBL" id="MFL9926469.1"/>
    </source>
</evidence>
<feature type="transmembrane region" description="Helical" evidence="2">
    <location>
        <begin position="21"/>
        <end position="46"/>
    </location>
</feature>
<feature type="transmembrane region" description="Helical" evidence="2">
    <location>
        <begin position="380"/>
        <end position="401"/>
    </location>
</feature>
<dbReference type="PANTHER" id="PTHR34219:SF5">
    <property type="entry name" value="BLR4505 PROTEIN"/>
    <property type="match status" value="1"/>
</dbReference>
<feature type="transmembrane region" description="Helical" evidence="2">
    <location>
        <begin position="226"/>
        <end position="245"/>
    </location>
</feature>
<organism evidence="3 4">
    <name type="scientific">Herbaspirillum lusitanum</name>
    <dbReference type="NCBI Taxonomy" id="213312"/>
    <lineage>
        <taxon>Bacteria</taxon>
        <taxon>Pseudomonadati</taxon>
        <taxon>Pseudomonadota</taxon>
        <taxon>Betaproteobacteria</taxon>
        <taxon>Burkholderiales</taxon>
        <taxon>Oxalobacteraceae</taxon>
        <taxon>Herbaspirillum</taxon>
    </lineage>
</organism>
<feature type="transmembrane region" description="Helical" evidence="2">
    <location>
        <begin position="167"/>
        <end position="192"/>
    </location>
</feature>
<name>A0ABW9ADB0_9BURK</name>
<keyword evidence="2" id="KW-1133">Transmembrane helix</keyword>
<evidence type="ECO:0000256" key="1">
    <source>
        <dbReference type="SAM" id="MobiDB-lite"/>
    </source>
</evidence>
<reference evidence="3 4" key="1">
    <citation type="journal article" date="2024" name="Chem. Sci.">
        <title>Discovery of megapolipeptins by genome mining of a Burkholderiales bacteria collection.</title>
        <authorList>
            <person name="Paulo B.S."/>
            <person name="Recchia M.J.J."/>
            <person name="Lee S."/>
            <person name="Fergusson C.H."/>
            <person name="Romanowski S.B."/>
            <person name="Hernandez A."/>
            <person name="Krull N."/>
            <person name="Liu D.Y."/>
            <person name="Cavanagh H."/>
            <person name="Bos A."/>
            <person name="Gray C.A."/>
            <person name="Murphy B.T."/>
            <person name="Linington R.G."/>
            <person name="Eustaquio A.S."/>
        </authorList>
    </citation>
    <scope>NUCLEOTIDE SEQUENCE [LARGE SCALE GENOMIC DNA]</scope>
    <source>
        <strain evidence="3 4">RL21-008-BIB-A</strain>
    </source>
</reference>
<evidence type="ECO:0000256" key="2">
    <source>
        <dbReference type="SAM" id="Phobius"/>
    </source>
</evidence>
<protein>
    <submittedName>
        <fullName evidence="3">PepSY-associated TM helix domain-containing protein</fullName>
    </submittedName>
</protein>